<dbReference type="Proteomes" id="UP001420932">
    <property type="component" value="Unassembled WGS sequence"/>
</dbReference>
<protein>
    <submittedName>
        <fullName evidence="1">Uncharacterized protein</fullName>
    </submittedName>
</protein>
<keyword evidence="2" id="KW-1185">Reference proteome</keyword>
<gene>
    <name evidence="1" type="ORF">Syun_008938</name>
</gene>
<dbReference type="AlphaFoldDB" id="A0AAP0KFM7"/>
<accession>A0AAP0KFM7</accession>
<evidence type="ECO:0000313" key="1">
    <source>
        <dbReference type="EMBL" id="KAK9150629.1"/>
    </source>
</evidence>
<name>A0AAP0KFM7_9MAGN</name>
<dbReference type="EMBL" id="JBBNAF010000004">
    <property type="protein sequence ID" value="KAK9150629.1"/>
    <property type="molecule type" value="Genomic_DNA"/>
</dbReference>
<comment type="caution">
    <text evidence="1">The sequence shown here is derived from an EMBL/GenBank/DDBJ whole genome shotgun (WGS) entry which is preliminary data.</text>
</comment>
<organism evidence="1 2">
    <name type="scientific">Stephania yunnanensis</name>
    <dbReference type="NCBI Taxonomy" id="152371"/>
    <lineage>
        <taxon>Eukaryota</taxon>
        <taxon>Viridiplantae</taxon>
        <taxon>Streptophyta</taxon>
        <taxon>Embryophyta</taxon>
        <taxon>Tracheophyta</taxon>
        <taxon>Spermatophyta</taxon>
        <taxon>Magnoliopsida</taxon>
        <taxon>Ranunculales</taxon>
        <taxon>Menispermaceae</taxon>
        <taxon>Menispermoideae</taxon>
        <taxon>Cissampelideae</taxon>
        <taxon>Stephania</taxon>
    </lineage>
</organism>
<evidence type="ECO:0000313" key="2">
    <source>
        <dbReference type="Proteomes" id="UP001420932"/>
    </source>
</evidence>
<reference evidence="1 2" key="1">
    <citation type="submission" date="2024-01" db="EMBL/GenBank/DDBJ databases">
        <title>Genome assemblies of Stephania.</title>
        <authorList>
            <person name="Yang L."/>
        </authorList>
    </citation>
    <scope>NUCLEOTIDE SEQUENCE [LARGE SCALE GENOMIC DNA]</scope>
    <source>
        <strain evidence="1">YNDBR</strain>
        <tissue evidence="1">Leaf</tissue>
    </source>
</reference>
<proteinExistence type="predicted"/>
<sequence>MKLLEHRLVKIYVCTSFQEKNLDELSIPTYYARFLFIFIKINEFDDTRNVK</sequence>